<organism evidence="2 3">
    <name type="scientific">Actinomadura mexicana</name>
    <dbReference type="NCBI Taxonomy" id="134959"/>
    <lineage>
        <taxon>Bacteria</taxon>
        <taxon>Bacillati</taxon>
        <taxon>Actinomycetota</taxon>
        <taxon>Actinomycetes</taxon>
        <taxon>Streptosporangiales</taxon>
        <taxon>Thermomonosporaceae</taxon>
        <taxon>Actinomadura</taxon>
    </lineage>
</organism>
<dbReference type="Proteomes" id="UP000198420">
    <property type="component" value="Unassembled WGS sequence"/>
</dbReference>
<evidence type="ECO:0000313" key="2">
    <source>
        <dbReference type="EMBL" id="SNR62990.1"/>
    </source>
</evidence>
<feature type="compositionally biased region" description="Acidic residues" evidence="1">
    <location>
        <begin position="31"/>
        <end position="40"/>
    </location>
</feature>
<evidence type="ECO:0000313" key="3">
    <source>
        <dbReference type="Proteomes" id="UP000198420"/>
    </source>
</evidence>
<sequence length="61" mass="6284">MAKKEPEEQGPGASSGLEDQPHERVVPGSESAEEGYEGDAESGTRDGNPIAGVELDADDEG</sequence>
<gene>
    <name evidence="2" type="ORF">SAMN06265355_10535</name>
</gene>
<dbReference type="EMBL" id="FZNP01000005">
    <property type="protein sequence ID" value="SNR62990.1"/>
    <property type="molecule type" value="Genomic_DNA"/>
</dbReference>
<accession>A0A238XWC7</accession>
<evidence type="ECO:0000256" key="1">
    <source>
        <dbReference type="SAM" id="MobiDB-lite"/>
    </source>
</evidence>
<keyword evidence="3" id="KW-1185">Reference proteome</keyword>
<name>A0A238XWC7_9ACTN</name>
<dbReference type="OrthoDB" id="4303490at2"/>
<protein>
    <submittedName>
        <fullName evidence="2">Uncharacterized protein</fullName>
    </submittedName>
</protein>
<feature type="region of interest" description="Disordered" evidence="1">
    <location>
        <begin position="1"/>
        <end position="61"/>
    </location>
</feature>
<dbReference type="RefSeq" id="WP_089312183.1">
    <property type="nucleotide sequence ID" value="NZ_FZNP01000005.1"/>
</dbReference>
<proteinExistence type="predicted"/>
<reference evidence="3" key="1">
    <citation type="submission" date="2017-06" db="EMBL/GenBank/DDBJ databases">
        <authorList>
            <person name="Varghese N."/>
            <person name="Submissions S."/>
        </authorList>
    </citation>
    <scope>NUCLEOTIDE SEQUENCE [LARGE SCALE GENOMIC DNA]</scope>
    <source>
        <strain evidence="3">DSM 44485</strain>
    </source>
</reference>
<dbReference type="AlphaFoldDB" id="A0A238XWC7"/>